<dbReference type="EMBL" id="PHWZ01000142">
    <property type="protein sequence ID" value="TEY64855.1"/>
    <property type="molecule type" value="Genomic_DNA"/>
</dbReference>
<dbReference type="OrthoDB" id="3473561at2759"/>
<proteinExistence type="predicted"/>
<protein>
    <submittedName>
        <fullName evidence="2">Uncharacterized protein</fullName>
    </submittedName>
</protein>
<name>A0A4Y8D2Y8_9HELO</name>
<keyword evidence="3" id="KW-1185">Reference proteome</keyword>
<gene>
    <name evidence="2" type="ORF">BOTCAL_0142g00120</name>
</gene>
<dbReference type="Proteomes" id="UP000297299">
    <property type="component" value="Unassembled WGS sequence"/>
</dbReference>
<sequence length="88" mass="9849">MSPLPTFEHSGSVSVSERAVNKTAAIVMFVIGMLLGLSFFIATLRLFDEVIRPRYFPSLPSFRGSAERVTRSSDDTPITRIERFRGLV</sequence>
<evidence type="ECO:0000313" key="2">
    <source>
        <dbReference type="EMBL" id="TEY64855.1"/>
    </source>
</evidence>
<evidence type="ECO:0000256" key="1">
    <source>
        <dbReference type="SAM" id="Phobius"/>
    </source>
</evidence>
<keyword evidence="1" id="KW-1133">Transmembrane helix</keyword>
<feature type="transmembrane region" description="Helical" evidence="1">
    <location>
        <begin position="24"/>
        <end position="47"/>
    </location>
</feature>
<organism evidence="2 3">
    <name type="scientific">Botryotinia calthae</name>
    <dbReference type="NCBI Taxonomy" id="38488"/>
    <lineage>
        <taxon>Eukaryota</taxon>
        <taxon>Fungi</taxon>
        <taxon>Dikarya</taxon>
        <taxon>Ascomycota</taxon>
        <taxon>Pezizomycotina</taxon>
        <taxon>Leotiomycetes</taxon>
        <taxon>Helotiales</taxon>
        <taxon>Sclerotiniaceae</taxon>
        <taxon>Botryotinia</taxon>
    </lineage>
</organism>
<accession>A0A4Y8D2Y8</accession>
<keyword evidence="1" id="KW-0812">Transmembrane</keyword>
<dbReference type="AlphaFoldDB" id="A0A4Y8D2Y8"/>
<evidence type="ECO:0000313" key="3">
    <source>
        <dbReference type="Proteomes" id="UP000297299"/>
    </source>
</evidence>
<reference evidence="2 3" key="1">
    <citation type="submission" date="2017-11" db="EMBL/GenBank/DDBJ databases">
        <title>Comparative genomics of Botrytis spp.</title>
        <authorList>
            <person name="Valero-Jimenez C.A."/>
            <person name="Tapia P."/>
            <person name="Veloso J."/>
            <person name="Silva-Moreno E."/>
            <person name="Staats M."/>
            <person name="Valdes J.H."/>
            <person name="Van Kan J.A.L."/>
        </authorList>
    </citation>
    <scope>NUCLEOTIDE SEQUENCE [LARGE SCALE GENOMIC DNA]</scope>
    <source>
        <strain evidence="2 3">MUCL2830</strain>
    </source>
</reference>
<keyword evidence="1" id="KW-0472">Membrane</keyword>
<comment type="caution">
    <text evidence="2">The sequence shown here is derived from an EMBL/GenBank/DDBJ whole genome shotgun (WGS) entry which is preliminary data.</text>
</comment>